<dbReference type="Proteomes" id="UP001528823">
    <property type="component" value="Unassembled WGS sequence"/>
</dbReference>
<reference evidence="1 2" key="1">
    <citation type="submission" date="2022-11" db="EMBL/GenBank/DDBJ databases">
        <title>Spartinivicinus poritis sp. nov., isolated from scleractinian coral Porites lutea.</title>
        <authorList>
            <person name="Zhang G."/>
            <person name="Cai L."/>
            <person name="Wei Q."/>
        </authorList>
    </citation>
    <scope>NUCLEOTIDE SEQUENCE [LARGE SCALE GENOMIC DNA]</scope>
    <source>
        <strain evidence="1 2">A2-2</strain>
    </source>
</reference>
<dbReference type="EMBL" id="JAPMOU010000043">
    <property type="protein sequence ID" value="MDE1464779.1"/>
    <property type="molecule type" value="Genomic_DNA"/>
</dbReference>
<comment type="caution">
    <text evidence="1">The sequence shown here is derived from an EMBL/GenBank/DDBJ whole genome shotgun (WGS) entry which is preliminary data.</text>
</comment>
<protein>
    <submittedName>
        <fullName evidence="1">Uncharacterized protein</fullName>
    </submittedName>
</protein>
<dbReference type="RefSeq" id="WP_274691088.1">
    <property type="nucleotide sequence ID" value="NZ_JAPMOU010000043.1"/>
</dbReference>
<sequence length="283" mass="32798">MVFRFSILIWLIVCNYSIAAIECVKRDKPEKGSIFELGDSIKEYDPKDIQDRKYLESLDLDFDLSKQNKVTFTIPPLINKVLVTIDSLEEKVKVIPPGESNDTGFRRLTKGCEIYQNKAIAGTWIVESKSGLLNVKGQGLLTSFDIEARVLNPGRHTFTTRVSKIGSEFHIIGVKFDTYEAMSFHYKKISLLELKNGQTTTLETIEDIPKCNINKLEHLFVYIQAPKESSRIIACQDKQEDYRKEYIARVNLSKKYKYNNNFYVEIDFTLNKNQFAHRFRLKK</sequence>
<evidence type="ECO:0000313" key="2">
    <source>
        <dbReference type="Proteomes" id="UP001528823"/>
    </source>
</evidence>
<evidence type="ECO:0000313" key="1">
    <source>
        <dbReference type="EMBL" id="MDE1464779.1"/>
    </source>
</evidence>
<accession>A0ABT5UEH4</accession>
<proteinExistence type="predicted"/>
<organism evidence="1 2">
    <name type="scientific">Spartinivicinus poritis</name>
    <dbReference type="NCBI Taxonomy" id="2994640"/>
    <lineage>
        <taxon>Bacteria</taxon>
        <taxon>Pseudomonadati</taxon>
        <taxon>Pseudomonadota</taxon>
        <taxon>Gammaproteobacteria</taxon>
        <taxon>Oceanospirillales</taxon>
        <taxon>Zooshikellaceae</taxon>
        <taxon>Spartinivicinus</taxon>
    </lineage>
</organism>
<gene>
    <name evidence="1" type="ORF">ORQ98_22725</name>
</gene>
<name>A0ABT5UEH4_9GAMM</name>
<keyword evidence="2" id="KW-1185">Reference proteome</keyword>